<dbReference type="Proteomes" id="UP001501116">
    <property type="component" value="Unassembled WGS sequence"/>
</dbReference>
<dbReference type="RefSeq" id="WP_344430883.1">
    <property type="nucleotide sequence ID" value="NZ_BAAANN010000053.1"/>
</dbReference>
<dbReference type="Pfam" id="PF13676">
    <property type="entry name" value="TIR_2"/>
    <property type="match status" value="1"/>
</dbReference>
<reference evidence="2 3" key="1">
    <citation type="journal article" date="2019" name="Int. J. Syst. Evol. Microbiol.">
        <title>The Global Catalogue of Microorganisms (GCM) 10K type strain sequencing project: providing services to taxonomists for standard genome sequencing and annotation.</title>
        <authorList>
            <consortium name="The Broad Institute Genomics Platform"/>
            <consortium name="The Broad Institute Genome Sequencing Center for Infectious Disease"/>
            <person name="Wu L."/>
            <person name="Ma J."/>
        </authorList>
    </citation>
    <scope>NUCLEOTIDE SEQUENCE [LARGE SCALE GENOMIC DNA]</scope>
    <source>
        <strain evidence="2 3">JCM 14545</strain>
    </source>
</reference>
<protein>
    <recommendedName>
        <fullName evidence="1">TIR domain-containing protein</fullName>
    </recommendedName>
</protein>
<dbReference type="SMART" id="SM00255">
    <property type="entry name" value="TIR"/>
    <property type="match status" value="1"/>
</dbReference>
<dbReference type="InterPro" id="IPR035897">
    <property type="entry name" value="Toll_tir_struct_dom_sf"/>
</dbReference>
<accession>A0ABN2SNS1</accession>
<keyword evidence="3" id="KW-1185">Reference proteome</keyword>
<dbReference type="Gene3D" id="3.40.50.10140">
    <property type="entry name" value="Toll/interleukin-1 receptor homology (TIR) domain"/>
    <property type="match status" value="1"/>
</dbReference>
<name>A0ABN2SNS1_9PSEU</name>
<comment type="caution">
    <text evidence="2">The sequence shown here is derived from an EMBL/GenBank/DDBJ whole genome shotgun (WGS) entry which is preliminary data.</text>
</comment>
<feature type="domain" description="TIR" evidence="1">
    <location>
        <begin position="5"/>
        <end position="145"/>
    </location>
</feature>
<proteinExistence type="predicted"/>
<organism evidence="2 3">
    <name type="scientific">Amycolatopsis minnesotensis</name>
    <dbReference type="NCBI Taxonomy" id="337894"/>
    <lineage>
        <taxon>Bacteria</taxon>
        <taxon>Bacillati</taxon>
        <taxon>Actinomycetota</taxon>
        <taxon>Actinomycetes</taxon>
        <taxon>Pseudonocardiales</taxon>
        <taxon>Pseudonocardiaceae</taxon>
        <taxon>Amycolatopsis</taxon>
    </lineage>
</organism>
<dbReference type="EMBL" id="BAAANN010000053">
    <property type="protein sequence ID" value="GAA1989886.1"/>
    <property type="molecule type" value="Genomic_DNA"/>
</dbReference>
<sequence length="197" mass="23555">MTRVYEYDVFISYQREGNLVPAWVRTHFYPRLRELLDDHLDREVSIFFDENLHGGARWPLEVRRALQRARILVPVCSPKYFLSEWCLAEWHSMARREELVRTASPEESRTLIYPVIFCDSRNFPAYAHERRMQDLKTWNAPYEHFMASPAYLDFHHEVARIAEELEVLIERAPEWRPDWPVDMPAPGAPRPSELPRF</sequence>
<evidence type="ECO:0000259" key="1">
    <source>
        <dbReference type="PROSITE" id="PS50104"/>
    </source>
</evidence>
<dbReference type="InterPro" id="IPR000157">
    <property type="entry name" value="TIR_dom"/>
</dbReference>
<dbReference type="PROSITE" id="PS50104">
    <property type="entry name" value="TIR"/>
    <property type="match status" value="1"/>
</dbReference>
<evidence type="ECO:0000313" key="3">
    <source>
        <dbReference type="Proteomes" id="UP001501116"/>
    </source>
</evidence>
<gene>
    <name evidence="2" type="ORF">GCM10009754_80210</name>
</gene>
<evidence type="ECO:0000313" key="2">
    <source>
        <dbReference type="EMBL" id="GAA1989886.1"/>
    </source>
</evidence>
<dbReference type="SUPFAM" id="SSF52200">
    <property type="entry name" value="Toll/Interleukin receptor TIR domain"/>
    <property type="match status" value="1"/>
</dbReference>